<evidence type="ECO:0000313" key="2">
    <source>
        <dbReference type="Proteomes" id="UP000317171"/>
    </source>
</evidence>
<gene>
    <name evidence="1" type="ORF">Pan241w_58900</name>
</gene>
<dbReference type="EMBL" id="CP036269">
    <property type="protein sequence ID" value="QDT45762.1"/>
    <property type="molecule type" value="Genomic_DNA"/>
</dbReference>
<organism evidence="1 2">
    <name type="scientific">Gimesia alba</name>
    <dbReference type="NCBI Taxonomy" id="2527973"/>
    <lineage>
        <taxon>Bacteria</taxon>
        <taxon>Pseudomonadati</taxon>
        <taxon>Planctomycetota</taxon>
        <taxon>Planctomycetia</taxon>
        <taxon>Planctomycetales</taxon>
        <taxon>Planctomycetaceae</taxon>
        <taxon>Gimesia</taxon>
    </lineage>
</organism>
<accession>A0A517RPK8</accession>
<name>A0A517RPK8_9PLAN</name>
<dbReference type="SUPFAM" id="SSF52540">
    <property type="entry name" value="P-loop containing nucleoside triphosphate hydrolases"/>
    <property type="match status" value="1"/>
</dbReference>
<protein>
    <recommendedName>
        <fullName evidence="3">Sulfotransferase family protein</fullName>
    </recommendedName>
</protein>
<dbReference type="Proteomes" id="UP000317171">
    <property type="component" value="Chromosome"/>
</dbReference>
<reference evidence="1 2" key="1">
    <citation type="submission" date="2019-02" db="EMBL/GenBank/DDBJ databases">
        <title>Deep-cultivation of Planctomycetes and their phenomic and genomic characterization uncovers novel biology.</title>
        <authorList>
            <person name="Wiegand S."/>
            <person name="Jogler M."/>
            <person name="Boedeker C."/>
            <person name="Pinto D."/>
            <person name="Vollmers J."/>
            <person name="Rivas-Marin E."/>
            <person name="Kohn T."/>
            <person name="Peeters S.H."/>
            <person name="Heuer A."/>
            <person name="Rast P."/>
            <person name="Oberbeckmann S."/>
            <person name="Bunk B."/>
            <person name="Jeske O."/>
            <person name="Meyerdierks A."/>
            <person name="Storesund J.E."/>
            <person name="Kallscheuer N."/>
            <person name="Luecker S."/>
            <person name="Lage O.M."/>
            <person name="Pohl T."/>
            <person name="Merkel B.J."/>
            <person name="Hornburger P."/>
            <person name="Mueller R.-W."/>
            <person name="Bruemmer F."/>
            <person name="Labrenz M."/>
            <person name="Spormann A.M."/>
            <person name="Op den Camp H."/>
            <person name="Overmann J."/>
            <person name="Amann R."/>
            <person name="Jetten M.S.M."/>
            <person name="Mascher T."/>
            <person name="Medema M.H."/>
            <person name="Devos D.P."/>
            <person name="Kaster A.-K."/>
            <person name="Ovreas L."/>
            <person name="Rohde M."/>
            <person name="Galperin M.Y."/>
            <person name="Jogler C."/>
        </authorList>
    </citation>
    <scope>NUCLEOTIDE SEQUENCE [LARGE SCALE GENOMIC DNA]</scope>
    <source>
        <strain evidence="1 2">Pan241w</strain>
    </source>
</reference>
<dbReference type="KEGG" id="gaz:Pan241w_58900"/>
<proteinExistence type="predicted"/>
<dbReference type="OrthoDB" id="265784at2"/>
<dbReference type="InterPro" id="IPR027417">
    <property type="entry name" value="P-loop_NTPase"/>
</dbReference>
<sequence>MLVNHDIQFAFIHAGKCAGIALSQWLLNHYEFEYYGDPDAKVPGTNIVERHRFTIPEEFRDYEVITSVREPFKRWESFYLYQNLVMGFDIPFDQFTRERLDWVSKQNDYASKANFILHVESLAEDVLKLPFVKQPVPEIPRLNVSRDQARYDEIKSRIVWTIELRSLVAEHFKEDFDL</sequence>
<dbReference type="Gene3D" id="3.40.50.300">
    <property type="entry name" value="P-loop containing nucleotide triphosphate hydrolases"/>
    <property type="match status" value="1"/>
</dbReference>
<keyword evidence="2" id="KW-1185">Reference proteome</keyword>
<evidence type="ECO:0008006" key="3">
    <source>
        <dbReference type="Google" id="ProtNLM"/>
    </source>
</evidence>
<evidence type="ECO:0000313" key="1">
    <source>
        <dbReference type="EMBL" id="QDT45762.1"/>
    </source>
</evidence>
<dbReference type="AlphaFoldDB" id="A0A517RPK8"/>
<dbReference type="RefSeq" id="WP_145222702.1">
    <property type="nucleotide sequence ID" value="NZ_CP036269.1"/>
</dbReference>